<dbReference type="Proteomes" id="UP001162060">
    <property type="component" value="Unassembled WGS sequence"/>
</dbReference>
<dbReference type="EMBL" id="CAKLBY020000320">
    <property type="protein sequence ID" value="CAK7945263.1"/>
    <property type="molecule type" value="Genomic_DNA"/>
</dbReference>
<name>A0AAV1VHK4_9STRA</name>
<comment type="caution">
    <text evidence="1">The sequence shown here is derived from an EMBL/GenBank/DDBJ whole genome shotgun (WGS) entry which is preliminary data.</text>
</comment>
<protein>
    <submittedName>
        <fullName evidence="1">Uncharacterized protein</fullName>
    </submittedName>
</protein>
<accession>A0AAV1VHK4</accession>
<organism evidence="1 2">
    <name type="scientific">Peronospora matthiolae</name>
    <dbReference type="NCBI Taxonomy" id="2874970"/>
    <lineage>
        <taxon>Eukaryota</taxon>
        <taxon>Sar</taxon>
        <taxon>Stramenopiles</taxon>
        <taxon>Oomycota</taxon>
        <taxon>Peronosporomycetes</taxon>
        <taxon>Peronosporales</taxon>
        <taxon>Peronosporaceae</taxon>
        <taxon>Peronospora</taxon>
    </lineage>
</organism>
<reference evidence="1" key="1">
    <citation type="submission" date="2024-01" db="EMBL/GenBank/DDBJ databases">
        <authorList>
            <person name="Webb A."/>
        </authorList>
    </citation>
    <scope>NUCLEOTIDE SEQUENCE</scope>
    <source>
        <strain evidence="1">Pm1</strain>
    </source>
</reference>
<proteinExistence type="predicted"/>
<evidence type="ECO:0000313" key="1">
    <source>
        <dbReference type="EMBL" id="CAK7945263.1"/>
    </source>
</evidence>
<dbReference type="AlphaFoldDB" id="A0AAV1VHK4"/>
<gene>
    <name evidence="1" type="ORF">PM001_LOCUS30413</name>
</gene>
<evidence type="ECO:0000313" key="2">
    <source>
        <dbReference type="Proteomes" id="UP001162060"/>
    </source>
</evidence>
<sequence length="97" mass="10830">MGKRDHSDPQLASLSFPACGMVDSRTALRRKLSCDWGPVEDGWIGENDEEKVEEKAAGPASLRTLWPSLQRLIKLLRKLLHARDTSMAIDAALEFQP</sequence>